<dbReference type="InterPro" id="IPR005905">
    <property type="entry name" value="D_ala_D_ala"/>
</dbReference>
<keyword evidence="7 18" id="KW-0963">Cytoplasm</keyword>
<keyword evidence="16 18" id="KW-0961">Cell wall biogenesis/degradation</keyword>
<evidence type="ECO:0000256" key="10">
    <source>
        <dbReference type="ARBA" id="ARBA00022741"/>
    </source>
</evidence>
<dbReference type="GO" id="GO:0008716">
    <property type="term" value="F:D-alanine-D-alanine ligase activity"/>
    <property type="evidence" value="ECO:0007669"/>
    <property type="project" value="UniProtKB-UniRule"/>
</dbReference>
<dbReference type="PROSITE" id="PS00843">
    <property type="entry name" value="DALA_DALA_LIGASE_1"/>
    <property type="match status" value="1"/>
</dbReference>
<dbReference type="GO" id="GO:0005524">
    <property type="term" value="F:ATP binding"/>
    <property type="evidence" value="ECO:0007669"/>
    <property type="project" value="UniProtKB-UniRule"/>
</dbReference>
<evidence type="ECO:0000256" key="8">
    <source>
        <dbReference type="ARBA" id="ARBA00022598"/>
    </source>
</evidence>
<evidence type="ECO:0000256" key="12">
    <source>
        <dbReference type="ARBA" id="ARBA00022842"/>
    </source>
</evidence>
<dbReference type="FunFam" id="3.30.470.20:FF:000008">
    <property type="entry name" value="D-alanine--D-alanine ligase"/>
    <property type="match status" value="1"/>
</dbReference>
<feature type="active site" evidence="19">
    <location>
        <position position="146"/>
    </location>
</feature>
<comment type="similarity">
    <text evidence="5 18">Belongs to the D-alanine--D-alanine ligase family.</text>
</comment>
<evidence type="ECO:0000256" key="18">
    <source>
        <dbReference type="HAMAP-Rule" id="MF_00047"/>
    </source>
</evidence>
<evidence type="ECO:0000256" key="13">
    <source>
        <dbReference type="ARBA" id="ARBA00022960"/>
    </source>
</evidence>
<organism evidence="23 24">
    <name type="scientific">endosymbiont of Galathealinum brachiosum</name>
    <dbReference type="NCBI Taxonomy" id="2200906"/>
    <lineage>
        <taxon>Bacteria</taxon>
        <taxon>Pseudomonadati</taxon>
        <taxon>Pseudomonadota</taxon>
        <taxon>Gammaproteobacteria</taxon>
        <taxon>sulfur-oxidizing symbionts</taxon>
    </lineage>
</organism>
<comment type="subcellular location">
    <subcellularLocation>
        <location evidence="3 18">Cytoplasm</location>
    </subcellularLocation>
</comment>
<evidence type="ECO:0000256" key="4">
    <source>
        <dbReference type="ARBA" id="ARBA00004752"/>
    </source>
</evidence>
<comment type="function">
    <text evidence="2 18">Cell wall formation.</text>
</comment>
<comment type="cofactor">
    <cofactor evidence="1">
        <name>Mn(2+)</name>
        <dbReference type="ChEBI" id="CHEBI:29035"/>
    </cofactor>
</comment>
<dbReference type="Gene3D" id="3.30.1490.20">
    <property type="entry name" value="ATP-grasp fold, A domain"/>
    <property type="match status" value="1"/>
</dbReference>
<keyword evidence="24" id="KW-1185">Reference proteome</keyword>
<accession>A0A370D8W0</accession>
<dbReference type="GO" id="GO:0009252">
    <property type="term" value="P:peptidoglycan biosynthetic process"/>
    <property type="evidence" value="ECO:0007669"/>
    <property type="project" value="UniProtKB-UniRule"/>
</dbReference>
<name>A0A370D8W0_9GAMM</name>
<feature type="binding site" evidence="20">
    <location>
        <position position="253"/>
    </location>
    <ligand>
        <name>Mg(2+)</name>
        <dbReference type="ChEBI" id="CHEBI:18420"/>
        <label>1</label>
    </ligand>
</feature>
<evidence type="ECO:0000256" key="15">
    <source>
        <dbReference type="ARBA" id="ARBA00023211"/>
    </source>
</evidence>
<comment type="pathway">
    <text evidence="4 18">Cell wall biogenesis; peptidoglycan biosynthesis.</text>
</comment>
<protein>
    <recommendedName>
        <fullName evidence="6 18">D-alanine--D-alanine ligase</fullName>
        <ecNumber evidence="6 18">6.3.2.4</ecNumber>
    </recommendedName>
    <alternativeName>
        <fullName evidence="18">D-Ala-D-Ala ligase</fullName>
    </alternativeName>
    <alternativeName>
        <fullName evidence="18">D-alanylalanine synthetase</fullName>
    </alternativeName>
</protein>
<dbReference type="UniPathway" id="UPA00219"/>
<dbReference type="Gene3D" id="3.40.50.20">
    <property type="match status" value="1"/>
</dbReference>
<evidence type="ECO:0000256" key="6">
    <source>
        <dbReference type="ARBA" id="ARBA00012216"/>
    </source>
</evidence>
<evidence type="ECO:0000256" key="7">
    <source>
        <dbReference type="ARBA" id="ARBA00022490"/>
    </source>
</evidence>
<comment type="catalytic activity">
    <reaction evidence="17 18">
        <text>2 D-alanine + ATP = D-alanyl-D-alanine + ADP + phosphate + H(+)</text>
        <dbReference type="Rhea" id="RHEA:11224"/>
        <dbReference type="ChEBI" id="CHEBI:15378"/>
        <dbReference type="ChEBI" id="CHEBI:30616"/>
        <dbReference type="ChEBI" id="CHEBI:43474"/>
        <dbReference type="ChEBI" id="CHEBI:57416"/>
        <dbReference type="ChEBI" id="CHEBI:57822"/>
        <dbReference type="ChEBI" id="CHEBI:456216"/>
        <dbReference type="EC" id="6.3.2.4"/>
    </reaction>
</comment>
<dbReference type="InterPro" id="IPR000291">
    <property type="entry name" value="D-Ala_lig_Van_CS"/>
</dbReference>
<sequence length="305" mass="33629">MMSNFENVAVFMGGWSAEREISLNSGQAVYEALKKQGVKVTAIDVGRDICQQLREGDFSHVFNVLHGRGGEDGVIQGLLDVLEMPYTGSGVLGSSLAMDKSRCKQLWRGMGLPTPDFIELKNESDCDRALDALGLPLMIKPVLEGSSIGISKVNSHDEMIPAWKKACDCGGVIMAEKFIQGEEYTAAILGEQVLPMIRLETDNEFYDYQAKYVSNDTRYICPCGLDESFETELAELMFKAFKAVMGEGWGRVDFMLDKDKHPWLIEVNMIPGMTDHSLVPMAAKQAGLTFENLVLEILKGASVHG</sequence>
<keyword evidence="9 20" id="KW-0479">Metal-binding</keyword>
<dbReference type="InterPro" id="IPR016185">
    <property type="entry name" value="PreATP-grasp_dom_sf"/>
</dbReference>
<evidence type="ECO:0000256" key="9">
    <source>
        <dbReference type="ARBA" id="ARBA00022723"/>
    </source>
</evidence>
<dbReference type="PIRSF" id="PIRSF039102">
    <property type="entry name" value="Ddl/VanB"/>
    <property type="match status" value="1"/>
</dbReference>
<dbReference type="GO" id="GO:0046872">
    <property type="term" value="F:metal ion binding"/>
    <property type="evidence" value="ECO:0007669"/>
    <property type="project" value="UniProtKB-KW"/>
</dbReference>
<dbReference type="Pfam" id="PF01820">
    <property type="entry name" value="Dala_Dala_lig_N"/>
    <property type="match status" value="1"/>
</dbReference>
<comment type="caution">
    <text evidence="23">The sequence shown here is derived from an EMBL/GenBank/DDBJ whole genome shotgun (WGS) entry which is preliminary data.</text>
</comment>
<feature type="domain" description="ATP-grasp" evidence="22">
    <location>
        <begin position="104"/>
        <end position="299"/>
    </location>
</feature>
<keyword evidence="15 20" id="KW-0464">Manganese</keyword>
<proteinExistence type="inferred from homology"/>
<dbReference type="GO" id="GO:0008360">
    <property type="term" value="P:regulation of cell shape"/>
    <property type="evidence" value="ECO:0007669"/>
    <property type="project" value="UniProtKB-KW"/>
</dbReference>
<evidence type="ECO:0000256" key="20">
    <source>
        <dbReference type="PIRSR" id="PIRSR039102-3"/>
    </source>
</evidence>
<evidence type="ECO:0000256" key="1">
    <source>
        <dbReference type="ARBA" id="ARBA00001936"/>
    </source>
</evidence>
<keyword evidence="11 21" id="KW-0067">ATP-binding</keyword>
<dbReference type="InterPro" id="IPR011761">
    <property type="entry name" value="ATP-grasp"/>
</dbReference>
<evidence type="ECO:0000256" key="2">
    <source>
        <dbReference type="ARBA" id="ARBA00003921"/>
    </source>
</evidence>
<evidence type="ECO:0000259" key="22">
    <source>
        <dbReference type="PROSITE" id="PS50975"/>
    </source>
</evidence>
<evidence type="ECO:0000313" key="23">
    <source>
        <dbReference type="EMBL" id="RDH81328.1"/>
    </source>
</evidence>
<dbReference type="GO" id="GO:0005829">
    <property type="term" value="C:cytosol"/>
    <property type="evidence" value="ECO:0007669"/>
    <property type="project" value="TreeGrafter"/>
</dbReference>
<dbReference type="EMBL" id="QFXC01000013">
    <property type="protein sequence ID" value="RDH81328.1"/>
    <property type="molecule type" value="Genomic_DNA"/>
</dbReference>
<evidence type="ECO:0000313" key="24">
    <source>
        <dbReference type="Proteomes" id="UP000254266"/>
    </source>
</evidence>
<dbReference type="PROSITE" id="PS50975">
    <property type="entry name" value="ATP_GRASP"/>
    <property type="match status" value="1"/>
</dbReference>
<dbReference type="GO" id="GO:0071555">
    <property type="term" value="P:cell wall organization"/>
    <property type="evidence" value="ECO:0007669"/>
    <property type="project" value="UniProtKB-KW"/>
</dbReference>
<dbReference type="SUPFAM" id="SSF52440">
    <property type="entry name" value="PreATP-grasp domain"/>
    <property type="match status" value="1"/>
</dbReference>
<gene>
    <name evidence="18" type="primary">ddl</name>
    <name evidence="23" type="ORF">DIZ80_14620</name>
</gene>
<keyword evidence="10 21" id="KW-0547">Nucleotide-binding</keyword>
<reference evidence="23 24" key="1">
    <citation type="journal article" date="2018" name="ISME J.">
        <title>Endosymbiont genomes yield clues of tubeworm success.</title>
        <authorList>
            <person name="Li Y."/>
            <person name="Liles M.R."/>
            <person name="Halanych K.M."/>
        </authorList>
    </citation>
    <scope>NUCLEOTIDE SEQUENCE [LARGE SCALE GENOMIC DNA]</scope>
    <source>
        <strain evidence="23">A1464</strain>
    </source>
</reference>
<feature type="active site" evidence="19">
    <location>
        <position position="277"/>
    </location>
</feature>
<evidence type="ECO:0000256" key="5">
    <source>
        <dbReference type="ARBA" id="ARBA00010871"/>
    </source>
</evidence>
<dbReference type="Pfam" id="PF07478">
    <property type="entry name" value="Dala_Dala_lig_C"/>
    <property type="match status" value="1"/>
</dbReference>
<feature type="binding site" evidence="20">
    <location>
        <position position="268"/>
    </location>
    <ligand>
        <name>Mg(2+)</name>
        <dbReference type="ChEBI" id="CHEBI:18420"/>
        <label>2</label>
    </ligand>
</feature>
<dbReference type="AlphaFoldDB" id="A0A370D8W0"/>
<dbReference type="NCBIfam" id="NF002378">
    <property type="entry name" value="PRK01372.1"/>
    <property type="match status" value="1"/>
</dbReference>
<dbReference type="PANTHER" id="PTHR23132:SF23">
    <property type="entry name" value="D-ALANINE--D-ALANINE LIGASE B"/>
    <property type="match status" value="1"/>
</dbReference>
<keyword evidence="13 18" id="KW-0133">Cell shape</keyword>
<keyword evidence="12 20" id="KW-0460">Magnesium</keyword>
<feature type="binding site" evidence="20">
    <location>
        <position position="266"/>
    </location>
    <ligand>
        <name>Mg(2+)</name>
        <dbReference type="ChEBI" id="CHEBI:18420"/>
        <label>1</label>
    </ligand>
</feature>
<dbReference type="HAMAP" id="MF_00047">
    <property type="entry name" value="Dala_Dala_lig"/>
    <property type="match status" value="1"/>
</dbReference>
<dbReference type="InterPro" id="IPR013815">
    <property type="entry name" value="ATP_grasp_subdomain_1"/>
</dbReference>
<comment type="cofactor">
    <cofactor evidence="20">
        <name>Mg(2+)</name>
        <dbReference type="ChEBI" id="CHEBI:18420"/>
    </cofactor>
    <cofactor evidence="20">
        <name>Mn(2+)</name>
        <dbReference type="ChEBI" id="CHEBI:29035"/>
    </cofactor>
    <text evidence="20">Binds 2 magnesium or manganese ions per subunit.</text>
</comment>
<dbReference type="EC" id="6.3.2.4" evidence="6 18"/>
<evidence type="ECO:0000256" key="14">
    <source>
        <dbReference type="ARBA" id="ARBA00022984"/>
    </source>
</evidence>
<evidence type="ECO:0000256" key="11">
    <source>
        <dbReference type="ARBA" id="ARBA00022840"/>
    </source>
</evidence>
<keyword evidence="14 18" id="KW-0573">Peptidoglycan synthesis</keyword>
<evidence type="ECO:0000256" key="17">
    <source>
        <dbReference type="ARBA" id="ARBA00047614"/>
    </source>
</evidence>
<evidence type="ECO:0000256" key="21">
    <source>
        <dbReference type="PROSITE-ProRule" id="PRU00409"/>
    </source>
</evidence>
<dbReference type="SUPFAM" id="SSF56059">
    <property type="entry name" value="Glutathione synthetase ATP-binding domain-like"/>
    <property type="match status" value="1"/>
</dbReference>
<dbReference type="Gene3D" id="3.30.470.20">
    <property type="entry name" value="ATP-grasp fold, B domain"/>
    <property type="match status" value="1"/>
</dbReference>
<dbReference type="InterPro" id="IPR011127">
    <property type="entry name" value="Dala_Dala_lig_N"/>
</dbReference>
<evidence type="ECO:0000256" key="19">
    <source>
        <dbReference type="PIRSR" id="PIRSR039102-1"/>
    </source>
</evidence>
<dbReference type="NCBIfam" id="TIGR01205">
    <property type="entry name" value="D_ala_D_alaTIGR"/>
    <property type="match status" value="1"/>
</dbReference>
<evidence type="ECO:0000256" key="3">
    <source>
        <dbReference type="ARBA" id="ARBA00004496"/>
    </source>
</evidence>
<feature type="binding site" evidence="20">
    <location>
        <position position="266"/>
    </location>
    <ligand>
        <name>Mg(2+)</name>
        <dbReference type="ChEBI" id="CHEBI:18420"/>
        <label>2</label>
    </ligand>
</feature>
<dbReference type="PANTHER" id="PTHR23132">
    <property type="entry name" value="D-ALANINE--D-ALANINE LIGASE"/>
    <property type="match status" value="1"/>
</dbReference>
<dbReference type="InterPro" id="IPR011095">
    <property type="entry name" value="Dala_Dala_lig_C"/>
</dbReference>
<keyword evidence="8 18" id="KW-0436">Ligase</keyword>
<evidence type="ECO:0000256" key="16">
    <source>
        <dbReference type="ARBA" id="ARBA00023316"/>
    </source>
</evidence>
<dbReference type="Proteomes" id="UP000254266">
    <property type="component" value="Unassembled WGS sequence"/>
</dbReference>
<feature type="active site" evidence="19">
    <location>
        <position position="18"/>
    </location>
</feature>